<keyword evidence="2" id="KW-0436">Ligase</keyword>
<evidence type="ECO:0000256" key="5">
    <source>
        <dbReference type="ARBA" id="ARBA00022840"/>
    </source>
</evidence>
<dbReference type="GO" id="GO:0008841">
    <property type="term" value="F:dihydrofolate synthase activity"/>
    <property type="evidence" value="ECO:0007669"/>
    <property type="project" value="TreeGrafter"/>
</dbReference>
<dbReference type="RefSeq" id="WP_057755076.1">
    <property type="nucleotide sequence ID" value="NZ_JQBP01000003.1"/>
</dbReference>
<dbReference type="SUPFAM" id="SSF53623">
    <property type="entry name" value="MurD-like peptide ligases, catalytic domain"/>
    <property type="match status" value="1"/>
</dbReference>
<dbReference type="AlphaFoldDB" id="A0A0R2JCH9"/>
<dbReference type="InterPro" id="IPR036615">
    <property type="entry name" value="Mur_ligase_C_dom_sf"/>
</dbReference>
<comment type="similarity">
    <text evidence="1">Belongs to the folylpolyglutamate synthase family.</text>
</comment>
<dbReference type="GO" id="GO:0005524">
    <property type="term" value="F:ATP binding"/>
    <property type="evidence" value="ECO:0007669"/>
    <property type="project" value="UniProtKB-KW"/>
</dbReference>
<accession>A0A0R2JCH9</accession>
<dbReference type="GO" id="GO:0004326">
    <property type="term" value="F:tetrahydrofolylpolyglutamate synthase activity"/>
    <property type="evidence" value="ECO:0007669"/>
    <property type="project" value="InterPro"/>
</dbReference>
<evidence type="ECO:0008006" key="9">
    <source>
        <dbReference type="Google" id="ProtNLM"/>
    </source>
</evidence>
<keyword evidence="5" id="KW-0067">ATP-binding</keyword>
<dbReference type="Proteomes" id="UP000051655">
    <property type="component" value="Unassembled WGS sequence"/>
</dbReference>
<evidence type="ECO:0000313" key="7">
    <source>
        <dbReference type="EMBL" id="KRN75032.1"/>
    </source>
</evidence>
<evidence type="ECO:0000313" key="8">
    <source>
        <dbReference type="Proteomes" id="UP000051655"/>
    </source>
</evidence>
<dbReference type="PANTHER" id="PTHR11136">
    <property type="entry name" value="FOLYLPOLYGLUTAMATE SYNTHASE-RELATED"/>
    <property type="match status" value="1"/>
</dbReference>
<sequence length="431" mass="47254">MMGREEYNKIMKKISAAGVTEPSLARVGMLREVLSWMGNPDKSLRIIYVAGTNGRGSTGAILTRVLSESNYRIGHFSSQAVKDDLQMITVNEKAITTDEVVKIVNDVITQIKRHGGDFSVLSRFEWWVLIALIYFDRQNLHFVVFEAGHAGDLDATRVIAHPFIVAFTKISVDNVLQTGQSLTHVAEEKSKIIKPGSIVVSYPGQEAVAFKILKKRAEQVGAIWNPAKVPKITVLSSSPKGLRLNIDDLPDLYLSLTGNYQAYNLSTVLQIIGVLRKKGFWLSNDRIATALAHVSIPGRMEFNAQRNVLYDGADTPAGISGLIDSIKAWHLPFKPVFVLGVLDNKNAHDMIDLVADVASTIIAVTPNSKDAMTADALASYCVHNTDLDIEIADDPSAAVQLARHYRESSHALVVVTGSFYTLQAIGTNEKE</sequence>
<dbReference type="NCBIfam" id="TIGR01499">
    <property type="entry name" value="folC"/>
    <property type="match status" value="1"/>
</dbReference>
<evidence type="ECO:0000256" key="2">
    <source>
        <dbReference type="ARBA" id="ARBA00022598"/>
    </source>
</evidence>
<keyword evidence="3" id="KW-0479">Metal-binding</keyword>
<comment type="caution">
    <text evidence="7">The sequence shown here is derived from an EMBL/GenBank/DDBJ whole genome shotgun (WGS) entry which is preliminary data.</text>
</comment>
<dbReference type="InterPro" id="IPR036565">
    <property type="entry name" value="Mur-like_cat_sf"/>
</dbReference>
<dbReference type="PATRIC" id="fig|1616.3.peg.810"/>
<dbReference type="Gene3D" id="3.90.190.20">
    <property type="entry name" value="Mur ligase, C-terminal domain"/>
    <property type="match status" value="1"/>
</dbReference>
<dbReference type="Gene3D" id="3.40.1190.10">
    <property type="entry name" value="Mur-like, catalytic domain"/>
    <property type="match status" value="1"/>
</dbReference>
<organism evidence="7 8">
    <name type="scientific">Weissella kandleri</name>
    <dbReference type="NCBI Taxonomy" id="1616"/>
    <lineage>
        <taxon>Bacteria</taxon>
        <taxon>Bacillati</taxon>
        <taxon>Bacillota</taxon>
        <taxon>Bacilli</taxon>
        <taxon>Lactobacillales</taxon>
        <taxon>Lactobacillaceae</taxon>
        <taxon>Weissella</taxon>
    </lineage>
</organism>
<reference evidence="7 8" key="1">
    <citation type="journal article" date="2015" name="Genome Announc.">
        <title>Expanding the biotechnology potential of lactobacilli through comparative genomics of 213 strains and associated genera.</title>
        <authorList>
            <person name="Sun Z."/>
            <person name="Harris H.M."/>
            <person name="McCann A."/>
            <person name="Guo C."/>
            <person name="Argimon S."/>
            <person name="Zhang W."/>
            <person name="Yang X."/>
            <person name="Jeffery I.B."/>
            <person name="Cooney J.C."/>
            <person name="Kagawa T.F."/>
            <person name="Liu W."/>
            <person name="Song Y."/>
            <person name="Salvetti E."/>
            <person name="Wrobel A."/>
            <person name="Rasinkangas P."/>
            <person name="Parkhill J."/>
            <person name="Rea M.C."/>
            <person name="O'Sullivan O."/>
            <person name="Ritari J."/>
            <person name="Douillard F.P."/>
            <person name="Paul Ross R."/>
            <person name="Yang R."/>
            <person name="Briner A.E."/>
            <person name="Felis G.E."/>
            <person name="de Vos W.M."/>
            <person name="Barrangou R."/>
            <person name="Klaenhammer T.R."/>
            <person name="Caufield P.W."/>
            <person name="Cui Y."/>
            <person name="Zhang H."/>
            <person name="O'Toole P.W."/>
        </authorList>
    </citation>
    <scope>NUCLEOTIDE SEQUENCE [LARGE SCALE GENOMIC DNA]</scope>
    <source>
        <strain evidence="7 8">DSM 20593</strain>
    </source>
</reference>
<proteinExistence type="inferred from homology"/>
<dbReference type="InterPro" id="IPR001645">
    <property type="entry name" value="Folylpolyglutamate_synth"/>
</dbReference>
<dbReference type="OrthoDB" id="9809356at2"/>
<evidence type="ECO:0000256" key="1">
    <source>
        <dbReference type="ARBA" id="ARBA00008276"/>
    </source>
</evidence>
<evidence type="ECO:0000256" key="4">
    <source>
        <dbReference type="ARBA" id="ARBA00022741"/>
    </source>
</evidence>
<protein>
    <recommendedName>
        <fullName evidence="9">Mur ligase central domain-containing protein</fullName>
    </recommendedName>
</protein>
<keyword evidence="4" id="KW-0547">Nucleotide-binding</keyword>
<dbReference type="PANTHER" id="PTHR11136:SF0">
    <property type="entry name" value="DIHYDROFOLATE SYNTHETASE-RELATED"/>
    <property type="match status" value="1"/>
</dbReference>
<dbReference type="EMBL" id="JQBP01000003">
    <property type="protein sequence ID" value="KRN75032.1"/>
    <property type="molecule type" value="Genomic_DNA"/>
</dbReference>
<name>A0A0R2JCH9_9LACO</name>
<evidence type="ECO:0000256" key="6">
    <source>
        <dbReference type="ARBA" id="ARBA00022842"/>
    </source>
</evidence>
<gene>
    <name evidence="7" type="ORF">IV73_GL000790</name>
</gene>
<dbReference type="GO" id="GO:0046872">
    <property type="term" value="F:metal ion binding"/>
    <property type="evidence" value="ECO:0007669"/>
    <property type="project" value="UniProtKB-KW"/>
</dbReference>
<dbReference type="STRING" id="1616.IV73_GL000790"/>
<dbReference type="SUPFAM" id="SSF53244">
    <property type="entry name" value="MurD-like peptide ligases, peptide-binding domain"/>
    <property type="match status" value="1"/>
</dbReference>
<keyword evidence="6" id="KW-0460">Magnesium</keyword>
<evidence type="ECO:0000256" key="3">
    <source>
        <dbReference type="ARBA" id="ARBA00022723"/>
    </source>
</evidence>
<dbReference type="GO" id="GO:0005737">
    <property type="term" value="C:cytoplasm"/>
    <property type="evidence" value="ECO:0007669"/>
    <property type="project" value="TreeGrafter"/>
</dbReference>
<keyword evidence="8" id="KW-1185">Reference proteome</keyword>